<dbReference type="InterPro" id="IPR007021">
    <property type="entry name" value="DUF659"/>
</dbReference>
<dbReference type="Pfam" id="PF04937">
    <property type="entry name" value="DUF659"/>
    <property type="match status" value="1"/>
</dbReference>
<dbReference type="InterPro" id="IPR052035">
    <property type="entry name" value="ZnF_BED_domain_contain"/>
</dbReference>
<gene>
    <name evidence="7" type="ORF">RirG_148050</name>
</gene>
<sequence length="258" mass="29667">MCNIPFSIIENPWFIDLIKTLQPGYDPPSRQVLSGTLLESETFHTDPHGNSLWTFMLITGSRKEYLLNLEDLSNIRHTGEHLSNVIEEVINKVGAKKFVAIVSDNSSNVAAAHKIIDNNYLNIINVTSIVKIDKVKYIVRCANILSKYFKNSTLGSSWFNEAIKSKNIEDRGLKTYVKTRWTTVYECVHSVWRLKDALQHVLENHEHEISNQAIKTILKKRGFFDDVRVISDIFKLIKKAILMLERTYTTLGPRTIYI</sequence>
<dbReference type="PANTHER" id="PTHR46481:SF10">
    <property type="entry name" value="ZINC FINGER BED DOMAIN-CONTAINING PROTEIN 39"/>
    <property type="match status" value="1"/>
</dbReference>
<comment type="subcellular location">
    <subcellularLocation>
        <location evidence="1">Nucleus</location>
    </subcellularLocation>
</comment>
<dbReference type="PANTHER" id="PTHR46481">
    <property type="entry name" value="ZINC FINGER BED DOMAIN-CONTAINING PROTEIN 4"/>
    <property type="match status" value="1"/>
</dbReference>
<keyword evidence="2" id="KW-0479">Metal-binding</keyword>
<evidence type="ECO:0000256" key="3">
    <source>
        <dbReference type="ARBA" id="ARBA00022771"/>
    </source>
</evidence>
<evidence type="ECO:0000256" key="2">
    <source>
        <dbReference type="ARBA" id="ARBA00022723"/>
    </source>
</evidence>
<accession>A0A015J308</accession>
<protein>
    <recommendedName>
        <fullName evidence="6">DUF659 domain-containing protein</fullName>
    </recommendedName>
</protein>
<proteinExistence type="predicted"/>
<feature type="domain" description="DUF659" evidence="6">
    <location>
        <begin position="45"/>
        <end position="128"/>
    </location>
</feature>
<keyword evidence="4" id="KW-0862">Zinc</keyword>
<dbReference type="GO" id="GO:0005634">
    <property type="term" value="C:nucleus"/>
    <property type="evidence" value="ECO:0007669"/>
    <property type="project" value="UniProtKB-SubCell"/>
</dbReference>
<evidence type="ECO:0000256" key="5">
    <source>
        <dbReference type="ARBA" id="ARBA00023242"/>
    </source>
</evidence>
<dbReference type="GO" id="GO:0008270">
    <property type="term" value="F:zinc ion binding"/>
    <property type="evidence" value="ECO:0007669"/>
    <property type="project" value="UniProtKB-KW"/>
</dbReference>
<keyword evidence="5" id="KW-0539">Nucleus</keyword>
<keyword evidence="3" id="KW-0863">Zinc-finger</keyword>
<evidence type="ECO:0000256" key="1">
    <source>
        <dbReference type="ARBA" id="ARBA00004123"/>
    </source>
</evidence>
<dbReference type="HOGENOM" id="CLU_064139_0_0_1"/>
<keyword evidence="8" id="KW-1185">Reference proteome</keyword>
<reference evidence="7 8" key="1">
    <citation type="submission" date="2014-02" db="EMBL/GenBank/DDBJ databases">
        <title>Single nucleus genome sequencing reveals high similarity among nuclei of an endomycorrhizal fungus.</title>
        <authorList>
            <person name="Lin K."/>
            <person name="Geurts R."/>
            <person name="Zhang Z."/>
            <person name="Limpens E."/>
            <person name="Saunders D.G."/>
            <person name="Mu D."/>
            <person name="Pang E."/>
            <person name="Cao H."/>
            <person name="Cha H."/>
            <person name="Lin T."/>
            <person name="Zhou Q."/>
            <person name="Shang Y."/>
            <person name="Li Y."/>
            <person name="Ivanov S."/>
            <person name="Sharma T."/>
            <person name="Velzen R.V."/>
            <person name="Ruijter N.D."/>
            <person name="Aanen D.K."/>
            <person name="Win J."/>
            <person name="Kamoun S."/>
            <person name="Bisseling T."/>
            <person name="Huang S."/>
        </authorList>
    </citation>
    <scope>NUCLEOTIDE SEQUENCE [LARGE SCALE GENOMIC DNA]</scope>
    <source>
        <strain evidence="8">DAOM197198w</strain>
    </source>
</reference>
<evidence type="ECO:0000313" key="7">
    <source>
        <dbReference type="EMBL" id="EXX63887.1"/>
    </source>
</evidence>
<comment type="caution">
    <text evidence="7">The sequence shown here is derived from an EMBL/GenBank/DDBJ whole genome shotgun (WGS) entry which is preliminary data.</text>
</comment>
<evidence type="ECO:0000259" key="6">
    <source>
        <dbReference type="Pfam" id="PF04937"/>
    </source>
</evidence>
<dbReference type="AlphaFoldDB" id="A0A015J308"/>
<evidence type="ECO:0000313" key="8">
    <source>
        <dbReference type="Proteomes" id="UP000022910"/>
    </source>
</evidence>
<dbReference type="Proteomes" id="UP000022910">
    <property type="component" value="Unassembled WGS sequence"/>
</dbReference>
<name>A0A015J308_RHIIW</name>
<dbReference type="InterPro" id="IPR012337">
    <property type="entry name" value="RNaseH-like_sf"/>
</dbReference>
<evidence type="ECO:0000256" key="4">
    <source>
        <dbReference type="ARBA" id="ARBA00022833"/>
    </source>
</evidence>
<organism evidence="7 8">
    <name type="scientific">Rhizophagus irregularis (strain DAOM 197198w)</name>
    <name type="common">Glomus intraradices</name>
    <dbReference type="NCBI Taxonomy" id="1432141"/>
    <lineage>
        <taxon>Eukaryota</taxon>
        <taxon>Fungi</taxon>
        <taxon>Fungi incertae sedis</taxon>
        <taxon>Mucoromycota</taxon>
        <taxon>Glomeromycotina</taxon>
        <taxon>Glomeromycetes</taxon>
        <taxon>Glomerales</taxon>
        <taxon>Glomeraceae</taxon>
        <taxon>Rhizophagus</taxon>
    </lineage>
</organism>
<dbReference type="EMBL" id="JEMT01023738">
    <property type="protein sequence ID" value="EXX63887.1"/>
    <property type="molecule type" value="Genomic_DNA"/>
</dbReference>
<dbReference type="SUPFAM" id="SSF53098">
    <property type="entry name" value="Ribonuclease H-like"/>
    <property type="match status" value="1"/>
</dbReference>